<reference evidence="1 2" key="1">
    <citation type="submission" date="2013-01" db="EMBL/GenBank/DDBJ databases">
        <authorList>
            <person name="Harkins D.M."/>
            <person name="Durkin A.S."/>
            <person name="Brinkac L.M."/>
            <person name="Haft D.H."/>
            <person name="Selengut J.D."/>
            <person name="Sanka R."/>
            <person name="DePew J."/>
            <person name="Purushe J."/>
            <person name="Whelen A.C."/>
            <person name="Vinetz J.M."/>
            <person name="Sutton G.G."/>
            <person name="Nierman W.C."/>
            <person name="Fouts D.E."/>
        </authorList>
    </citation>
    <scope>NUCLEOTIDE SEQUENCE [LARGE SCALE GENOMIC DNA]</scope>
    <source>
        <strain evidence="1 2">2007001578</strain>
    </source>
</reference>
<dbReference type="Gene3D" id="1.10.10.410">
    <property type="match status" value="1"/>
</dbReference>
<dbReference type="InterPro" id="IPR042184">
    <property type="entry name" value="YqeY/Aim41_N"/>
</dbReference>
<dbReference type="Gene3D" id="1.10.1510.10">
    <property type="entry name" value="Uncharacterised protein YqeY/AIM41 PF09424, N-terminal domain"/>
    <property type="match status" value="1"/>
</dbReference>
<sequence length="162" mass="17947">MTLSNLIPLESKKPMSLQIKINDDLKEAMKAKKEPHLSTLRLLKSDIQYELTKTGAKELADDQVVSVIKKAYAKRLDAIQMYQKAGRADLLAQEEGEASVLKEYLPPEIPESEMIATIDQIFAELQPTTKDIGKVMGRVMAAFKGKSIDGTKVSAIVKSRLS</sequence>
<dbReference type="PANTHER" id="PTHR28055">
    <property type="entry name" value="ALTERED INHERITANCE OF MITOCHONDRIA PROTEIN 41, MITOCHONDRIAL"/>
    <property type="match status" value="1"/>
</dbReference>
<dbReference type="Pfam" id="PF09424">
    <property type="entry name" value="YqeY"/>
    <property type="match status" value="1"/>
</dbReference>
<comment type="caution">
    <text evidence="1">The sequence shown here is derived from an EMBL/GenBank/DDBJ whole genome shotgun (WGS) entry which is preliminary data.</text>
</comment>
<dbReference type="InterPro" id="IPR019004">
    <property type="entry name" value="YqeY/Aim41"/>
</dbReference>
<keyword evidence="2" id="KW-1185">Reference proteome</keyword>
<dbReference type="SUPFAM" id="SSF89095">
    <property type="entry name" value="GatB/YqeY motif"/>
    <property type="match status" value="1"/>
</dbReference>
<accession>A0ABN0IYU2</accession>
<protein>
    <submittedName>
        <fullName evidence="1">YqeY-like protein</fullName>
    </submittedName>
</protein>
<organism evidence="1 2">
    <name type="scientific">Leptospira noguchii str. 2007001578</name>
    <dbReference type="NCBI Taxonomy" id="1049974"/>
    <lineage>
        <taxon>Bacteria</taxon>
        <taxon>Pseudomonadati</taxon>
        <taxon>Spirochaetota</taxon>
        <taxon>Spirochaetia</taxon>
        <taxon>Leptospirales</taxon>
        <taxon>Leptospiraceae</taxon>
        <taxon>Leptospira</taxon>
    </lineage>
</organism>
<evidence type="ECO:0000313" key="1">
    <source>
        <dbReference type="EMBL" id="EMM99781.1"/>
    </source>
</evidence>
<dbReference type="Proteomes" id="UP000012099">
    <property type="component" value="Unassembled WGS sequence"/>
</dbReference>
<proteinExistence type="predicted"/>
<dbReference type="PANTHER" id="PTHR28055:SF1">
    <property type="entry name" value="ALTERED INHERITANCE OF MITOCHONDRIA PROTEIN 41, MITOCHONDRIAL"/>
    <property type="match status" value="1"/>
</dbReference>
<name>A0ABN0IYU2_9LEPT</name>
<gene>
    <name evidence="1" type="ORF">LEP1GSC035_0800</name>
</gene>
<dbReference type="InterPro" id="IPR003789">
    <property type="entry name" value="Asn/Gln_tRNA_amidoTrase-B-like"/>
</dbReference>
<dbReference type="InterPro" id="IPR023168">
    <property type="entry name" value="GatB_Yqey_C_2"/>
</dbReference>
<dbReference type="EMBL" id="AHMH02000107">
    <property type="protein sequence ID" value="EMM99781.1"/>
    <property type="molecule type" value="Genomic_DNA"/>
</dbReference>
<evidence type="ECO:0000313" key="2">
    <source>
        <dbReference type="Proteomes" id="UP000012099"/>
    </source>
</evidence>